<dbReference type="EMBL" id="KQ978038">
    <property type="protein sequence ID" value="KYM97820.1"/>
    <property type="molecule type" value="Genomic_DNA"/>
</dbReference>
<protein>
    <recommendedName>
        <fullName evidence="3">Transposable element Tc3 transposase</fullName>
    </recommendedName>
</protein>
<dbReference type="AlphaFoldDB" id="A0A151ICK5"/>
<evidence type="ECO:0000313" key="1">
    <source>
        <dbReference type="EMBL" id="KYM97820.1"/>
    </source>
</evidence>
<dbReference type="Gene3D" id="3.30.420.10">
    <property type="entry name" value="Ribonuclease H-like superfamily/Ribonuclease H"/>
    <property type="match status" value="1"/>
</dbReference>
<dbReference type="GO" id="GO:0003676">
    <property type="term" value="F:nucleic acid binding"/>
    <property type="evidence" value="ECO:0007669"/>
    <property type="project" value="InterPro"/>
</dbReference>
<dbReference type="InterPro" id="IPR036397">
    <property type="entry name" value="RNaseH_sf"/>
</dbReference>
<gene>
    <name evidence="1" type="ORF">ALC62_11487</name>
</gene>
<evidence type="ECO:0000313" key="2">
    <source>
        <dbReference type="Proteomes" id="UP000078542"/>
    </source>
</evidence>
<keyword evidence="2" id="KW-1185">Reference proteome</keyword>
<reference evidence="1 2" key="1">
    <citation type="submission" date="2016-03" db="EMBL/GenBank/DDBJ databases">
        <title>Cyphomyrmex costatus WGS genome.</title>
        <authorList>
            <person name="Nygaard S."/>
            <person name="Hu H."/>
            <person name="Boomsma J."/>
            <person name="Zhang G."/>
        </authorList>
    </citation>
    <scope>NUCLEOTIDE SEQUENCE [LARGE SCALE GENOMIC DNA]</scope>
    <source>
        <strain evidence="1">MS0001</strain>
        <tissue evidence="1">Whole body</tissue>
    </source>
</reference>
<dbReference type="STRING" id="456900.A0A151ICK5"/>
<evidence type="ECO:0008006" key="3">
    <source>
        <dbReference type="Google" id="ProtNLM"/>
    </source>
</evidence>
<proteinExistence type="predicted"/>
<feature type="non-terminal residue" evidence="1">
    <location>
        <position position="1"/>
    </location>
</feature>
<dbReference type="PANTHER" id="PTHR47326">
    <property type="entry name" value="TRANSPOSABLE ELEMENT TC3 TRANSPOSASE-LIKE PROTEIN"/>
    <property type="match status" value="1"/>
</dbReference>
<accession>A0A151ICK5</accession>
<name>A0A151ICK5_9HYME</name>
<sequence length="157" mass="18290">VNGRPVGPFFIEGNLTAQVYAVMLREQIVPAIRDIAGGNMDEIYFQQDGAPPHYGVIVRQYLNEVFQDRWIGRRGHIEWPPRSPDLTPLDFFLWGYLKSKVYATKPQNLDDLRRRITQEIELIPPEMYRNAVLAVYNRLVHCQAVEGQQFEHLLRIV</sequence>
<dbReference type="Proteomes" id="UP000078542">
    <property type="component" value="Unassembled WGS sequence"/>
</dbReference>
<dbReference type="PANTHER" id="PTHR47326:SF1">
    <property type="entry name" value="HTH PSQ-TYPE DOMAIN-CONTAINING PROTEIN"/>
    <property type="match status" value="1"/>
</dbReference>
<organism evidence="1 2">
    <name type="scientific">Cyphomyrmex costatus</name>
    <dbReference type="NCBI Taxonomy" id="456900"/>
    <lineage>
        <taxon>Eukaryota</taxon>
        <taxon>Metazoa</taxon>
        <taxon>Ecdysozoa</taxon>
        <taxon>Arthropoda</taxon>
        <taxon>Hexapoda</taxon>
        <taxon>Insecta</taxon>
        <taxon>Pterygota</taxon>
        <taxon>Neoptera</taxon>
        <taxon>Endopterygota</taxon>
        <taxon>Hymenoptera</taxon>
        <taxon>Apocrita</taxon>
        <taxon>Aculeata</taxon>
        <taxon>Formicoidea</taxon>
        <taxon>Formicidae</taxon>
        <taxon>Myrmicinae</taxon>
        <taxon>Cyphomyrmex</taxon>
    </lineage>
</organism>